<dbReference type="AlphaFoldDB" id="A0A1S7LD86"/>
<protein>
    <submittedName>
        <fullName evidence="7">Putative radical SAM domain protein. Putative Fe-S oxidoreductases</fullName>
    </submittedName>
</protein>
<evidence type="ECO:0000313" key="7">
    <source>
        <dbReference type="EMBL" id="CRH04872.1"/>
    </source>
</evidence>
<reference evidence="7" key="1">
    <citation type="submission" date="2015-04" db="EMBL/GenBank/DDBJ databases">
        <authorList>
            <person name="Syromyatnikov M.Y."/>
            <person name="Popov V.N."/>
        </authorList>
    </citation>
    <scope>NUCLEOTIDE SEQUENCE</scope>
    <source>
        <strain evidence="7">MO-1</strain>
    </source>
</reference>
<proteinExistence type="predicted"/>
<dbReference type="PROSITE" id="PS51918">
    <property type="entry name" value="RADICAL_SAM"/>
    <property type="match status" value="1"/>
</dbReference>
<evidence type="ECO:0000256" key="1">
    <source>
        <dbReference type="ARBA" id="ARBA00001966"/>
    </source>
</evidence>
<dbReference type="SFLD" id="SFLDG01067">
    <property type="entry name" value="SPASM/twitch_domain_containing"/>
    <property type="match status" value="1"/>
</dbReference>
<evidence type="ECO:0000256" key="2">
    <source>
        <dbReference type="ARBA" id="ARBA00022691"/>
    </source>
</evidence>
<dbReference type="Pfam" id="PF04055">
    <property type="entry name" value="Radical_SAM"/>
    <property type="match status" value="1"/>
</dbReference>
<dbReference type="InterPro" id="IPR023885">
    <property type="entry name" value="4Fe4S-binding_SPASM_dom"/>
</dbReference>
<feature type="domain" description="Radical SAM core" evidence="6">
    <location>
        <begin position="32"/>
        <end position="256"/>
    </location>
</feature>
<dbReference type="SFLD" id="SFLDS00029">
    <property type="entry name" value="Radical_SAM"/>
    <property type="match status" value="1"/>
</dbReference>
<accession>A0A1S7LD86</accession>
<dbReference type="EMBL" id="LO017727">
    <property type="protein sequence ID" value="CRH04872.1"/>
    <property type="molecule type" value="Genomic_DNA"/>
</dbReference>
<dbReference type="GO" id="GO:0046872">
    <property type="term" value="F:metal ion binding"/>
    <property type="evidence" value="ECO:0007669"/>
    <property type="project" value="UniProtKB-KW"/>
</dbReference>
<name>A0A1S7LD86_MAGMO</name>
<keyword evidence="5" id="KW-0411">Iron-sulfur</keyword>
<evidence type="ECO:0000259" key="6">
    <source>
        <dbReference type="PROSITE" id="PS51918"/>
    </source>
</evidence>
<dbReference type="SUPFAM" id="SSF102114">
    <property type="entry name" value="Radical SAM enzymes"/>
    <property type="match status" value="1"/>
</dbReference>
<keyword evidence="4" id="KW-0408">Iron</keyword>
<dbReference type="InterPro" id="IPR058240">
    <property type="entry name" value="rSAM_sf"/>
</dbReference>
<dbReference type="InterPro" id="IPR050377">
    <property type="entry name" value="Radical_SAM_PqqE_MftC-like"/>
</dbReference>
<dbReference type="CDD" id="cd21109">
    <property type="entry name" value="SPASM"/>
    <property type="match status" value="1"/>
</dbReference>
<dbReference type="PANTHER" id="PTHR11228:SF7">
    <property type="entry name" value="PQQA PEPTIDE CYCLASE"/>
    <property type="match status" value="1"/>
</dbReference>
<dbReference type="CDD" id="cd01335">
    <property type="entry name" value="Radical_SAM"/>
    <property type="match status" value="1"/>
</dbReference>
<comment type="cofactor">
    <cofactor evidence="1">
        <name>[4Fe-4S] cluster</name>
        <dbReference type="ChEBI" id="CHEBI:49883"/>
    </cofactor>
</comment>
<evidence type="ECO:0000256" key="4">
    <source>
        <dbReference type="ARBA" id="ARBA00023004"/>
    </source>
</evidence>
<evidence type="ECO:0000256" key="3">
    <source>
        <dbReference type="ARBA" id="ARBA00022723"/>
    </source>
</evidence>
<sequence>MSDRYGIDSHKLIYHPQRVADLLAVGDDWERAKALYPLYLEISPIGACNHRCTFCAVDYIGYPSTNRLDMAMMAQRLPEMAQLGVKSIMYAGEGEPLLHKEISTMIETTKQVGIDVALTTNATVLPSDFLHRALPHISWIKASINAGTPAGYAAIHQTKESDFQLAIDNLKAMVAARKTHNLDVTLGAQALLLPENAEEMLALGRICRDEIGLDYLVIKPYSQHLFSETRRYEGLDYDDLMALEEPLSQLSREGFQLVFRRATMARYRDGDRYEKCRSVPYLWGYVMADGTFSGCSAFLLDKRFEYGNLNQATFQQIWQGEQRRQGWHFVREELDISQCRSNCRMDAINRYLHRLDGAPVAHVNFI</sequence>
<dbReference type="PANTHER" id="PTHR11228">
    <property type="entry name" value="RADICAL SAM DOMAIN PROTEIN"/>
    <property type="match status" value="1"/>
</dbReference>
<organism evidence="7">
    <name type="scientific">Magnetococcus massalia (strain MO-1)</name>
    <dbReference type="NCBI Taxonomy" id="451514"/>
    <lineage>
        <taxon>Bacteria</taxon>
        <taxon>Pseudomonadati</taxon>
        <taxon>Pseudomonadota</taxon>
        <taxon>Magnetococcia</taxon>
        <taxon>Magnetococcales</taxon>
        <taxon>Magnetococcaceae</taxon>
        <taxon>Magnetococcus</taxon>
    </lineage>
</organism>
<dbReference type="Pfam" id="PF13186">
    <property type="entry name" value="SPASM"/>
    <property type="match status" value="1"/>
</dbReference>
<dbReference type="InterPro" id="IPR013785">
    <property type="entry name" value="Aldolase_TIM"/>
</dbReference>
<dbReference type="Gene3D" id="3.20.20.70">
    <property type="entry name" value="Aldolase class I"/>
    <property type="match status" value="1"/>
</dbReference>
<keyword evidence="2" id="KW-0949">S-adenosyl-L-methionine</keyword>
<evidence type="ECO:0000256" key="5">
    <source>
        <dbReference type="ARBA" id="ARBA00023014"/>
    </source>
</evidence>
<dbReference type="GO" id="GO:0051536">
    <property type="term" value="F:iron-sulfur cluster binding"/>
    <property type="evidence" value="ECO:0007669"/>
    <property type="project" value="UniProtKB-KW"/>
</dbReference>
<gene>
    <name evidence="7" type="ORF">MAGMO_0668</name>
</gene>
<dbReference type="InterPro" id="IPR007197">
    <property type="entry name" value="rSAM"/>
</dbReference>
<keyword evidence="3" id="KW-0479">Metal-binding</keyword>
<dbReference type="GO" id="GO:0003824">
    <property type="term" value="F:catalytic activity"/>
    <property type="evidence" value="ECO:0007669"/>
    <property type="project" value="InterPro"/>
</dbReference>